<dbReference type="Proteomes" id="UP000831787">
    <property type="component" value="Chromosome"/>
</dbReference>
<proteinExistence type="predicted"/>
<dbReference type="PROSITE" id="PS50977">
    <property type="entry name" value="HTH_TETR_2"/>
    <property type="match status" value="1"/>
</dbReference>
<accession>A0ABY4EGI4</accession>
<dbReference type="SUPFAM" id="SSF48498">
    <property type="entry name" value="Tetracyclin repressor-like, C-terminal domain"/>
    <property type="match status" value="1"/>
</dbReference>
<evidence type="ECO:0000259" key="4">
    <source>
        <dbReference type="PROSITE" id="PS50977"/>
    </source>
</evidence>
<reference evidence="5 6" key="1">
    <citation type="submission" date="2022-04" db="EMBL/GenBank/DDBJ databases">
        <title>Halobacillus sp. isolated from saltern.</title>
        <authorList>
            <person name="Won M."/>
            <person name="Lee C.-M."/>
            <person name="Woen H.-Y."/>
            <person name="Kwon S.-W."/>
        </authorList>
    </citation>
    <scope>NUCLEOTIDE SEQUENCE [LARGE SCALE GENOMIC DNA]</scope>
    <source>
        <strain evidence="5 6">SSBR10-3</strain>
    </source>
</reference>
<evidence type="ECO:0000256" key="1">
    <source>
        <dbReference type="ARBA" id="ARBA00022491"/>
    </source>
</evidence>
<dbReference type="EMBL" id="CP095073">
    <property type="protein sequence ID" value="UOQ43583.1"/>
    <property type="molecule type" value="Genomic_DNA"/>
</dbReference>
<evidence type="ECO:0000256" key="2">
    <source>
        <dbReference type="ARBA" id="ARBA00023125"/>
    </source>
</evidence>
<evidence type="ECO:0000256" key="3">
    <source>
        <dbReference type="PROSITE-ProRule" id="PRU00335"/>
    </source>
</evidence>
<protein>
    <submittedName>
        <fullName evidence="5">TetR/AcrR family transcriptional regulator</fullName>
    </submittedName>
</protein>
<keyword evidence="1" id="KW-0678">Repressor</keyword>
<sequence>MSVQRKEEILQAARHSFEAFGYKATTMDHVAKAANVGKGTIYNFFKNKEELFHEIITDLLKEMKWKAESVMDDQRSFKENVHLALYELLEYRRTNQLMVKLIQEGKEIGTGTVKKALIHEEGLIINYLQDQVSKAVKKGDIRSCDPEMTAFIMYKLYTAFTIEWEALHEPLPKEKVAKYFDEYLFKGLSPS</sequence>
<dbReference type="PROSITE" id="PS01081">
    <property type="entry name" value="HTH_TETR_1"/>
    <property type="match status" value="1"/>
</dbReference>
<dbReference type="InterPro" id="IPR001647">
    <property type="entry name" value="HTH_TetR"/>
</dbReference>
<keyword evidence="2 3" id="KW-0238">DNA-binding</keyword>
<dbReference type="PANTHER" id="PTHR43479:SF11">
    <property type="entry name" value="ACREF_ENVCD OPERON REPRESSOR-RELATED"/>
    <property type="match status" value="1"/>
</dbReference>
<dbReference type="InterPro" id="IPR023772">
    <property type="entry name" value="DNA-bd_HTH_TetR-type_CS"/>
</dbReference>
<dbReference type="InterPro" id="IPR050624">
    <property type="entry name" value="HTH-type_Tx_Regulator"/>
</dbReference>
<evidence type="ECO:0000313" key="6">
    <source>
        <dbReference type="Proteomes" id="UP000831787"/>
    </source>
</evidence>
<name>A0ABY4EGI4_9BACI</name>
<organism evidence="5 6">
    <name type="scientific">Halobacillus salinarum</name>
    <dbReference type="NCBI Taxonomy" id="2932257"/>
    <lineage>
        <taxon>Bacteria</taxon>
        <taxon>Bacillati</taxon>
        <taxon>Bacillota</taxon>
        <taxon>Bacilli</taxon>
        <taxon>Bacillales</taxon>
        <taxon>Bacillaceae</taxon>
        <taxon>Halobacillus</taxon>
    </lineage>
</organism>
<dbReference type="SUPFAM" id="SSF46689">
    <property type="entry name" value="Homeodomain-like"/>
    <property type="match status" value="1"/>
</dbReference>
<dbReference type="Pfam" id="PF00440">
    <property type="entry name" value="TetR_N"/>
    <property type="match status" value="1"/>
</dbReference>
<evidence type="ECO:0000313" key="5">
    <source>
        <dbReference type="EMBL" id="UOQ43583.1"/>
    </source>
</evidence>
<dbReference type="RefSeq" id="WP_244708942.1">
    <property type="nucleotide sequence ID" value="NZ_CP095073.1"/>
</dbReference>
<dbReference type="Gene3D" id="1.10.10.60">
    <property type="entry name" value="Homeodomain-like"/>
    <property type="match status" value="1"/>
</dbReference>
<dbReference type="InterPro" id="IPR009057">
    <property type="entry name" value="Homeodomain-like_sf"/>
</dbReference>
<feature type="DNA-binding region" description="H-T-H motif" evidence="3">
    <location>
        <begin position="26"/>
        <end position="45"/>
    </location>
</feature>
<feature type="domain" description="HTH tetR-type" evidence="4">
    <location>
        <begin position="3"/>
        <end position="63"/>
    </location>
</feature>
<keyword evidence="6" id="KW-1185">Reference proteome</keyword>
<dbReference type="Gene3D" id="1.10.357.10">
    <property type="entry name" value="Tetracycline Repressor, domain 2"/>
    <property type="match status" value="1"/>
</dbReference>
<gene>
    <name evidence="5" type="ORF">MUN89_16950</name>
</gene>
<dbReference type="InterPro" id="IPR036271">
    <property type="entry name" value="Tet_transcr_reg_TetR-rel_C_sf"/>
</dbReference>
<dbReference type="PANTHER" id="PTHR43479">
    <property type="entry name" value="ACREF/ENVCD OPERON REPRESSOR-RELATED"/>
    <property type="match status" value="1"/>
</dbReference>
<dbReference type="PRINTS" id="PR00455">
    <property type="entry name" value="HTHTETR"/>
</dbReference>